<evidence type="ECO:0000256" key="5">
    <source>
        <dbReference type="SAM" id="MobiDB-lite"/>
    </source>
</evidence>
<keyword evidence="3" id="KW-1133">Transmembrane helix</keyword>
<reference evidence="7 8" key="1">
    <citation type="submission" date="2024-07" db="EMBL/GenBank/DDBJ databases">
        <authorList>
            <person name="Thanompreechachai J."/>
            <person name="Duangmal K."/>
        </authorList>
    </citation>
    <scope>NUCLEOTIDE SEQUENCE [LARGE SCALE GENOMIC DNA]</scope>
    <source>
        <strain evidence="7 8">TBRC 1896</strain>
    </source>
</reference>
<comment type="subcellular location">
    <subcellularLocation>
        <location evidence="1">Endomembrane system</location>
        <topology evidence="1">Multi-pass membrane protein</topology>
    </subcellularLocation>
</comment>
<keyword evidence="4" id="KW-0472">Membrane</keyword>
<comment type="caution">
    <text evidence="7">The sequence shown here is derived from an EMBL/GenBank/DDBJ whole genome shotgun (WGS) entry which is preliminary data.</text>
</comment>
<feature type="region of interest" description="Disordered" evidence="5">
    <location>
        <begin position="97"/>
        <end position="140"/>
    </location>
</feature>
<evidence type="ECO:0000313" key="7">
    <source>
        <dbReference type="EMBL" id="MEZ0493582.1"/>
    </source>
</evidence>
<sequence>MRRHRAVAAGPLRAAPALDARTTLRLRLLPWMVRDAVTGRWTGAGRRRLAAAALGTAYLVSPVDAVPELWTSFVGLLDDGLVAAFVATSVRAATDDYVRRGGRGGPRPGQVPGVDPAMTPDPAVDERGPGRPRPPRRARP</sequence>
<dbReference type="InterPro" id="IPR010652">
    <property type="entry name" value="DUF1232"/>
</dbReference>
<dbReference type="EMBL" id="JBGGTQ010000007">
    <property type="protein sequence ID" value="MEZ0493582.1"/>
    <property type="molecule type" value="Genomic_DNA"/>
</dbReference>
<proteinExistence type="predicted"/>
<dbReference type="RefSeq" id="WP_370719822.1">
    <property type="nucleotide sequence ID" value="NZ_JBGGTQ010000007.1"/>
</dbReference>
<name>A0ABV4I4F9_9ACTN</name>
<dbReference type="Proteomes" id="UP001566476">
    <property type="component" value="Unassembled WGS sequence"/>
</dbReference>
<evidence type="ECO:0000259" key="6">
    <source>
        <dbReference type="Pfam" id="PF06803"/>
    </source>
</evidence>
<evidence type="ECO:0000313" key="8">
    <source>
        <dbReference type="Proteomes" id="UP001566476"/>
    </source>
</evidence>
<protein>
    <submittedName>
        <fullName evidence="7">DUF1232 domain-containing protein</fullName>
    </submittedName>
</protein>
<dbReference type="Pfam" id="PF06803">
    <property type="entry name" value="DUF1232"/>
    <property type="match status" value="1"/>
</dbReference>
<feature type="domain" description="DUF1232" evidence="6">
    <location>
        <begin position="49"/>
        <end position="85"/>
    </location>
</feature>
<keyword evidence="8" id="KW-1185">Reference proteome</keyword>
<evidence type="ECO:0000256" key="4">
    <source>
        <dbReference type="ARBA" id="ARBA00023136"/>
    </source>
</evidence>
<gene>
    <name evidence="7" type="ORF">AB2L28_15185</name>
</gene>
<evidence type="ECO:0000256" key="2">
    <source>
        <dbReference type="ARBA" id="ARBA00022692"/>
    </source>
</evidence>
<accession>A0ABV4I4F9</accession>
<evidence type="ECO:0000256" key="1">
    <source>
        <dbReference type="ARBA" id="ARBA00004127"/>
    </source>
</evidence>
<organism evidence="7 8">
    <name type="scientific">Kineococcus mangrovi</name>
    <dbReference type="NCBI Taxonomy" id="1660183"/>
    <lineage>
        <taxon>Bacteria</taxon>
        <taxon>Bacillati</taxon>
        <taxon>Actinomycetota</taxon>
        <taxon>Actinomycetes</taxon>
        <taxon>Kineosporiales</taxon>
        <taxon>Kineosporiaceae</taxon>
        <taxon>Kineococcus</taxon>
    </lineage>
</organism>
<evidence type="ECO:0000256" key="3">
    <source>
        <dbReference type="ARBA" id="ARBA00022989"/>
    </source>
</evidence>
<keyword evidence="2" id="KW-0812">Transmembrane</keyword>